<proteinExistence type="predicted"/>
<organism evidence="1 2">
    <name type="scientific">Candidatus Collierbacteria bacterium GW2011_GWC2_43_12</name>
    <dbReference type="NCBI Taxonomy" id="1618390"/>
    <lineage>
        <taxon>Bacteria</taxon>
        <taxon>Candidatus Collieribacteriota</taxon>
    </lineage>
</organism>
<dbReference type="Proteomes" id="UP000033980">
    <property type="component" value="Unassembled WGS sequence"/>
</dbReference>
<dbReference type="EMBL" id="LCFK01000006">
    <property type="protein sequence ID" value="KKS94642.1"/>
    <property type="molecule type" value="Genomic_DNA"/>
</dbReference>
<dbReference type="AlphaFoldDB" id="A0A0G1DAD4"/>
<evidence type="ECO:0000313" key="1">
    <source>
        <dbReference type="EMBL" id="KKS94642.1"/>
    </source>
</evidence>
<comment type="caution">
    <text evidence="1">The sequence shown here is derived from an EMBL/GenBank/DDBJ whole genome shotgun (WGS) entry which is preliminary data.</text>
</comment>
<accession>A0A0G1DAD4</accession>
<sequence length="108" mass="12382">MRQFKIKTVVFQNNLVEYSTEAEFQRRTATFEFPLTDFDQAQMAAQHGVGVTWMLAKFAFVKGVKRISVSQHSIMIEMHEGFVCNASVYLLVAEAIRTSAMIEELEEK</sequence>
<protein>
    <submittedName>
        <fullName evidence="1">Uncharacterized protein</fullName>
    </submittedName>
</protein>
<evidence type="ECO:0000313" key="2">
    <source>
        <dbReference type="Proteomes" id="UP000033980"/>
    </source>
</evidence>
<gene>
    <name evidence="1" type="ORF">UV68_C0006G0028</name>
</gene>
<reference evidence="1 2" key="1">
    <citation type="journal article" date="2015" name="Nature">
        <title>rRNA introns, odd ribosomes, and small enigmatic genomes across a large radiation of phyla.</title>
        <authorList>
            <person name="Brown C.T."/>
            <person name="Hug L.A."/>
            <person name="Thomas B.C."/>
            <person name="Sharon I."/>
            <person name="Castelle C.J."/>
            <person name="Singh A."/>
            <person name="Wilkins M.J."/>
            <person name="Williams K.H."/>
            <person name="Banfield J.F."/>
        </authorList>
    </citation>
    <scope>NUCLEOTIDE SEQUENCE [LARGE SCALE GENOMIC DNA]</scope>
</reference>
<name>A0A0G1DAD4_9BACT</name>